<proteinExistence type="predicted"/>
<feature type="compositionally biased region" description="Acidic residues" evidence="1">
    <location>
        <begin position="523"/>
        <end position="538"/>
    </location>
</feature>
<gene>
    <name evidence="2" type="ORF">GCM10011346_33970</name>
</gene>
<protein>
    <recommendedName>
        <fullName evidence="4">Phage portal protein</fullName>
    </recommendedName>
</protein>
<keyword evidence="3" id="KW-1185">Reference proteome</keyword>
<dbReference type="EMBL" id="BMLW01000010">
    <property type="protein sequence ID" value="GGP13546.1"/>
    <property type="molecule type" value="Genomic_DNA"/>
</dbReference>
<evidence type="ECO:0000313" key="2">
    <source>
        <dbReference type="EMBL" id="GGP13546.1"/>
    </source>
</evidence>
<evidence type="ECO:0000313" key="3">
    <source>
        <dbReference type="Proteomes" id="UP000641206"/>
    </source>
</evidence>
<feature type="region of interest" description="Disordered" evidence="1">
    <location>
        <begin position="509"/>
        <end position="538"/>
    </location>
</feature>
<sequence length="538" mass="62099">MTKSRLRGIGLDYNIMTAEDMDELLFTPFRQALGERTWQRIQTQLDNYEYYTGKQHRNEYGQLVKAEDVPRPPGIDYDPTRYATNYFKAIVDRKARWQMGAKHGIKVPRKQIDEVEQTLLEGYVPSDAQKSENKRAEDYERLLYKIWEENRMRTKLLQAARDRLIADRVVCKIAFHQRTGKIRWIFRPDTEYIPIYSEDDFEDLIGANLVKRVKHEYKGEEVDAIEIESYRLINDEAYLKVALYRESDLELIKTIQKEASLGIDFIPLQEFSVSELISETLGESEIAALREQNDVLNQMNEDAIDSMKFEMFPMTVVTNATQGASDSIAIAPGSLAEISSASDTKSADMKKVESRFQWREAFKDQYMRVKGAMHEISGLPQVVPQELNFGGLNGEAFQVLFHDIITDTEEHWLSWGYNLSELHEKTIKYLQARLDSPKFAYDKSVVKGIGDNYENEMRFVLPLPDNRKELVELLDMETAAGFESIRGAMERLGEENVQAKVQEIEAERSRRRLSSAASYGDSDVNEDQFGEEVEEEDG</sequence>
<dbReference type="Proteomes" id="UP000641206">
    <property type="component" value="Unassembled WGS sequence"/>
</dbReference>
<accession>A0ABQ2NYD5</accession>
<name>A0ABQ2NYD5_9BACI</name>
<evidence type="ECO:0008006" key="4">
    <source>
        <dbReference type="Google" id="ProtNLM"/>
    </source>
</evidence>
<reference evidence="3" key="1">
    <citation type="journal article" date="2019" name="Int. J. Syst. Evol. Microbiol.">
        <title>The Global Catalogue of Microorganisms (GCM) 10K type strain sequencing project: providing services to taxonomists for standard genome sequencing and annotation.</title>
        <authorList>
            <consortium name="The Broad Institute Genomics Platform"/>
            <consortium name="The Broad Institute Genome Sequencing Center for Infectious Disease"/>
            <person name="Wu L."/>
            <person name="Ma J."/>
        </authorList>
    </citation>
    <scope>NUCLEOTIDE SEQUENCE [LARGE SCALE GENOMIC DNA]</scope>
    <source>
        <strain evidence="3">CGMCC 1.7693</strain>
    </source>
</reference>
<evidence type="ECO:0000256" key="1">
    <source>
        <dbReference type="SAM" id="MobiDB-lite"/>
    </source>
</evidence>
<dbReference type="RefSeq" id="WP_229720267.1">
    <property type="nucleotide sequence ID" value="NZ_BMLW01000010.1"/>
</dbReference>
<organism evidence="2 3">
    <name type="scientific">Oceanobacillus neutriphilus</name>
    <dbReference type="NCBI Taxonomy" id="531815"/>
    <lineage>
        <taxon>Bacteria</taxon>
        <taxon>Bacillati</taxon>
        <taxon>Bacillota</taxon>
        <taxon>Bacilli</taxon>
        <taxon>Bacillales</taxon>
        <taxon>Bacillaceae</taxon>
        <taxon>Oceanobacillus</taxon>
    </lineage>
</organism>
<comment type="caution">
    <text evidence="2">The sequence shown here is derived from an EMBL/GenBank/DDBJ whole genome shotgun (WGS) entry which is preliminary data.</text>
</comment>